<evidence type="ECO:0000313" key="2">
    <source>
        <dbReference type="Proteomes" id="UP000016504"/>
    </source>
</evidence>
<accession>U1SXA1</accession>
<evidence type="ECO:0000313" key="1">
    <source>
        <dbReference type="EMBL" id="ERH56500.1"/>
    </source>
</evidence>
<dbReference type="AlphaFoldDB" id="U1SXA1"/>
<comment type="caution">
    <text evidence="1">The sequence shown here is derived from an EMBL/GenBank/DDBJ whole genome shotgun (WGS) entry which is preliminary data.</text>
</comment>
<proteinExistence type="predicted"/>
<reference evidence="1 2" key="1">
    <citation type="submission" date="2013-08" db="EMBL/GenBank/DDBJ databases">
        <title>Biodegradation of aromatic compounds in biofilm forming Pseudomonas isolated from sewage sludge.</title>
        <authorList>
            <person name="Qureshi A."/>
            <person name="Ghosh S."/>
            <person name="Khardenavis A.A."/>
            <person name="Kapley A."/>
            <person name="Purohit H.J."/>
        </authorList>
    </citation>
    <scope>NUCLEOTIDE SEQUENCE [LARGE SCALE GENOMIC DNA]</scope>
    <source>
        <strain evidence="1 2">EGD-AQ6</strain>
    </source>
</reference>
<dbReference type="EMBL" id="AVQG01000023">
    <property type="protein sequence ID" value="ERH56500.1"/>
    <property type="molecule type" value="Genomic_DNA"/>
</dbReference>
<sequence>MASLAFLAPVTALAGDDICTKLMPDILANYKVENLEVMRNGNPYVSKELVSCVYRATRPELYGDIPVMVTALLNTANNRFSVEIR</sequence>
<protein>
    <submittedName>
        <fullName evidence="1">Uncharacterized protein</fullName>
    </submittedName>
</protein>
<gene>
    <name evidence="1" type="ORF">O204_04575</name>
</gene>
<name>U1SXA1_9PSED</name>
<organism evidence="1 2">
    <name type="scientific">Pseudomonas simiae</name>
    <dbReference type="NCBI Taxonomy" id="321846"/>
    <lineage>
        <taxon>Bacteria</taxon>
        <taxon>Pseudomonadati</taxon>
        <taxon>Pseudomonadota</taxon>
        <taxon>Gammaproteobacteria</taxon>
        <taxon>Pseudomonadales</taxon>
        <taxon>Pseudomonadaceae</taxon>
        <taxon>Pseudomonas</taxon>
    </lineage>
</organism>
<dbReference type="Proteomes" id="UP000016504">
    <property type="component" value="Unassembled WGS sequence"/>
</dbReference>